<dbReference type="SUPFAM" id="SSF48452">
    <property type="entry name" value="TPR-like"/>
    <property type="match status" value="1"/>
</dbReference>
<dbReference type="InParanoid" id="A0A2P5DAP4"/>
<keyword evidence="4" id="KW-1185">Reference proteome</keyword>
<accession>A0A2P5DAP4</accession>
<dbReference type="NCBIfam" id="TIGR00756">
    <property type="entry name" value="PPR"/>
    <property type="match status" value="5"/>
</dbReference>
<gene>
    <name evidence="3" type="ORF">TorRG33x02_257150</name>
</gene>
<dbReference type="InterPro" id="IPR046960">
    <property type="entry name" value="PPR_At4g14850-like_plant"/>
</dbReference>
<protein>
    <submittedName>
        <fullName evidence="3">Tetratricopeptide-like helical domain containing protein</fullName>
    </submittedName>
</protein>
<dbReference type="AlphaFoldDB" id="A0A2P5DAP4"/>
<dbReference type="EMBL" id="JXTC01000283">
    <property type="protein sequence ID" value="PON70349.1"/>
    <property type="molecule type" value="Genomic_DNA"/>
</dbReference>
<comment type="caution">
    <text evidence="3">The sequence shown here is derived from an EMBL/GenBank/DDBJ whole genome shotgun (WGS) entry which is preliminary data.</text>
</comment>
<dbReference type="FunFam" id="1.25.40.10:FF:000184">
    <property type="entry name" value="Pentatricopeptide repeat-containing protein, chloroplastic"/>
    <property type="match status" value="1"/>
</dbReference>
<dbReference type="OrthoDB" id="736185at2759"/>
<dbReference type="Pfam" id="PF20431">
    <property type="entry name" value="E_motif"/>
    <property type="match status" value="1"/>
</dbReference>
<dbReference type="FunFam" id="1.25.40.10:FF:000427">
    <property type="entry name" value="Pentatricopeptide repeat-containing protein chloroplastic"/>
    <property type="match status" value="1"/>
</dbReference>
<name>A0A2P5DAP4_TREOI</name>
<evidence type="ECO:0000256" key="1">
    <source>
        <dbReference type="ARBA" id="ARBA00022737"/>
    </source>
</evidence>
<dbReference type="PANTHER" id="PTHR47926:SF347">
    <property type="entry name" value="PENTATRICOPEPTIDE REPEAT-CONTAINING PROTEIN"/>
    <property type="match status" value="1"/>
</dbReference>
<sequence>MRFLKKFPCFQTGVITKLIAFCHLPKAQLHTHLKPPKANQKLNSYLQSNYPTKALLLFREILRKSVSTIDSYSLLYVLKACTQKSFSIEGKQLHALVIKFGFEPILHLQTSLLNLYSSTSDLMDAHQMFDEMRSKNVVCWTALISAYVDNQKPNEALQLFRQMQMDNLEPDEVTVTVALSACTDLGALETGEWIHAYVRSKKGFSKDLSLKNALINMYAKCGDVKAARRLFDSLRKKDVTTWTSMIVGHALHGQGEEALKLFEEMKETSKSIGSPLINPNDVTFLGVLMSCSHAGLVEEGKQHFRSMIEDYDLKPREPHFGCMVDLYCRAGLIEEAYDLVSKMPVRTNSVVWRTLLSACALNGNVELGTQVRQKLMELEPTYVGDSVALSNIYAAKGMWDMKMSVRGQINQRRAPGCSSIEVGGSGISQFVAADDHHPLRSEIYEVLKSLVVSMKDDYGYSRLTLFLEE</sequence>
<organism evidence="3 4">
    <name type="scientific">Trema orientale</name>
    <name type="common">Charcoal tree</name>
    <name type="synonym">Celtis orientalis</name>
    <dbReference type="NCBI Taxonomy" id="63057"/>
    <lineage>
        <taxon>Eukaryota</taxon>
        <taxon>Viridiplantae</taxon>
        <taxon>Streptophyta</taxon>
        <taxon>Embryophyta</taxon>
        <taxon>Tracheophyta</taxon>
        <taxon>Spermatophyta</taxon>
        <taxon>Magnoliopsida</taxon>
        <taxon>eudicotyledons</taxon>
        <taxon>Gunneridae</taxon>
        <taxon>Pentapetalae</taxon>
        <taxon>rosids</taxon>
        <taxon>fabids</taxon>
        <taxon>Rosales</taxon>
        <taxon>Cannabaceae</taxon>
        <taxon>Trema</taxon>
    </lineage>
</organism>
<dbReference type="InterPro" id="IPR046848">
    <property type="entry name" value="E_motif"/>
</dbReference>
<evidence type="ECO:0000313" key="3">
    <source>
        <dbReference type="EMBL" id="PON70349.1"/>
    </source>
</evidence>
<evidence type="ECO:0000256" key="2">
    <source>
        <dbReference type="PROSITE-ProRule" id="PRU00708"/>
    </source>
</evidence>
<dbReference type="PANTHER" id="PTHR47926">
    <property type="entry name" value="PENTATRICOPEPTIDE REPEAT-CONTAINING PROTEIN"/>
    <property type="match status" value="1"/>
</dbReference>
<dbReference type="GO" id="GO:0009451">
    <property type="term" value="P:RNA modification"/>
    <property type="evidence" value="ECO:0007669"/>
    <property type="project" value="InterPro"/>
</dbReference>
<feature type="repeat" description="PPR" evidence="2">
    <location>
        <begin position="207"/>
        <end position="237"/>
    </location>
</feature>
<dbReference type="FunCoup" id="A0A2P5DAP4">
    <property type="interactions" value="3"/>
</dbReference>
<dbReference type="Gene3D" id="1.25.40.10">
    <property type="entry name" value="Tetratricopeptide repeat domain"/>
    <property type="match status" value="3"/>
</dbReference>
<reference evidence="4" key="1">
    <citation type="submission" date="2016-06" db="EMBL/GenBank/DDBJ databases">
        <title>Parallel loss of symbiosis genes in relatives of nitrogen-fixing non-legume Parasponia.</title>
        <authorList>
            <person name="Van Velzen R."/>
            <person name="Holmer R."/>
            <person name="Bu F."/>
            <person name="Rutten L."/>
            <person name="Van Zeijl A."/>
            <person name="Liu W."/>
            <person name="Santuari L."/>
            <person name="Cao Q."/>
            <person name="Sharma T."/>
            <person name="Shen D."/>
            <person name="Roswanjaya Y."/>
            <person name="Wardhani T."/>
            <person name="Kalhor M.S."/>
            <person name="Jansen J."/>
            <person name="Van den Hoogen J."/>
            <person name="Gungor B."/>
            <person name="Hartog M."/>
            <person name="Hontelez J."/>
            <person name="Verver J."/>
            <person name="Yang W.-C."/>
            <person name="Schijlen E."/>
            <person name="Repin R."/>
            <person name="Schilthuizen M."/>
            <person name="Schranz E."/>
            <person name="Heidstra R."/>
            <person name="Miyata K."/>
            <person name="Fedorova E."/>
            <person name="Kohlen W."/>
            <person name="Bisseling T."/>
            <person name="Smit S."/>
            <person name="Geurts R."/>
        </authorList>
    </citation>
    <scope>NUCLEOTIDE SEQUENCE [LARGE SCALE GENOMIC DNA]</scope>
    <source>
        <strain evidence="4">cv. RG33-2</strain>
    </source>
</reference>
<feature type="repeat" description="PPR" evidence="2">
    <location>
        <begin position="238"/>
        <end position="272"/>
    </location>
</feature>
<keyword evidence="1" id="KW-0677">Repeat</keyword>
<dbReference type="InterPro" id="IPR002885">
    <property type="entry name" value="PPR_rpt"/>
</dbReference>
<dbReference type="Pfam" id="PF13041">
    <property type="entry name" value="PPR_2"/>
    <property type="match status" value="1"/>
</dbReference>
<dbReference type="Proteomes" id="UP000237000">
    <property type="component" value="Unassembled WGS sequence"/>
</dbReference>
<dbReference type="InterPro" id="IPR011990">
    <property type="entry name" value="TPR-like_helical_dom_sf"/>
</dbReference>
<feature type="repeat" description="PPR" evidence="2">
    <location>
        <begin position="136"/>
        <end position="170"/>
    </location>
</feature>
<dbReference type="GO" id="GO:0003723">
    <property type="term" value="F:RNA binding"/>
    <property type="evidence" value="ECO:0007669"/>
    <property type="project" value="InterPro"/>
</dbReference>
<evidence type="ECO:0000313" key="4">
    <source>
        <dbReference type="Proteomes" id="UP000237000"/>
    </source>
</evidence>
<dbReference type="STRING" id="63057.A0A2P5DAP4"/>
<dbReference type="Pfam" id="PF01535">
    <property type="entry name" value="PPR"/>
    <property type="match status" value="4"/>
</dbReference>
<proteinExistence type="predicted"/>
<dbReference type="PROSITE" id="PS51375">
    <property type="entry name" value="PPR"/>
    <property type="match status" value="3"/>
</dbReference>